<evidence type="ECO:0000313" key="9">
    <source>
        <dbReference type="Proteomes" id="UP000076738"/>
    </source>
</evidence>
<evidence type="ECO:0000256" key="4">
    <source>
        <dbReference type="ARBA" id="ARBA00023141"/>
    </source>
</evidence>
<keyword evidence="3" id="KW-0028">Amino-acid biosynthesis</keyword>
<dbReference type="InterPro" id="IPR008242">
    <property type="entry name" value="Chor_mutase/pphenate_deHydtase"/>
</dbReference>
<dbReference type="STRING" id="1330018.A0A167M3M5"/>
<evidence type="ECO:0000256" key="5">
    <source>
        <dbReference type="ARBA" id="ARBA00023222"/>
    </source>
</evidence>
<dbReference type="PROSITE" id="PS51171">
    <property type="entry name" value="PREPHENATE_DEHYDR_3"/>
    <property type="match status" value="1"/>
</dbReference>
<dbReference type="GO" id="GO:0009094">
    <property type="term" value="P:L-phenylalanine biosynthetic process"/>
    <property type="evidence" value="ECO:0007669"/>
    <property type="project" value="UniProtKB-UniPathway"/>
</dbReference>
<keyword evidence="4" id="KW-0057">Aromatic amino acid biosynthesis</keyword>
<dbReference type="SUPFAM" id="SSF53850">
    <property type="entry name" value="Periplasmic binding protein-like II"/>
    <property type="match status" value="1"/>
</dbReference>
<reference evidence="8 9" key="1">
    <citation type="journal article" date="2016" name="Mol. Biol. Evol.">
        <title>Comparative Genomics of Early-Diverging Mushroom-Forming Fungi Provides Insights into the Origins of Lignocellulose Decay Capabilities.</title>
        <authorList>
            <person name="Nagy L.G."/>
            <person name="Riley R."/>
            <person name="Tritt A."/>
            <person name="Adam C."/>
            <person name="Daum C."/>
            <person name="Floudas D."/>
            <person name="Sun H."/>
            <person name="Yadav J.S."/>
            <person name="Pangilinan J."/>
            <person name="Larsson K.H."/>
            <person name="Matsuura K."/>
            <person name="Barry K."/>
            <person name="Labutti K."/>
            <person name="Kuo R."/>
            <person name="Ohm R.A."/>
            <person name="Bhattacharya S.S."/>
            <person name="Shirouzu T."/>
            <person name="Yoshinaga Y."/>
            <person name="Martin F.M."/>
            <person name="Grigoriev I.V."/>
            <person name="Hibbett D.S."/>
        </authorList>
    </citation>
    <scope>NUCLEOTIDE SEQUENCE [LARGE SCALE GENOMIC DNA]</scope>
    <source>
        <strain evidence="8 9">TUFC12733</strain>
    </source>
</reference>
<comment type="pathway">
    <text evidence="1">Amino-acid biosynthesis; L-phenylalanine biosynthesis; phenylpyruvate from prephenate: step 1/1.</text>
</comment>
<dbReference type="GO" id="GO:0005737">
    <property type="term" value="C:cytoplasm"/>
    <property type="evidence" value="ECO:0007669"/>
    <property type="project" value="TreeGrafter"/>
</dbReference>
<dbReference type="PANTHER" id="PTHR21022">
    <property type="entry name" value="PREPHENATE DEHYDRATASE P PROTEIN"/>
    <property type="match status" value="1"/>
</dbReference>
<name>A0A167M3M5_CALVF</name>
<evidence type="ECO:0000256" key="2">
    <source>
        <dbReference type="ARBA" id="ARBA00013147"/>
    </source>
</evidence>
<dbReference type="EMBL" id="KV417285">
    <property type="protein sequence ID" value="KZO96301.1"/>
    <property type="molecule type" value="Genomic_DNA"/>
</dbReference>
<dbReference type="UniPathway" id="UPA00121">
    <property type="reaction ID" value="UER00345"/>
</dbReference>
<protein>
    <recommendedName>
        <fullName evidence="2">prephenate dehydratase</fullName>
        <ecNumber evidence="2">4.2.1.51</ecNumber>
    </recommendedName>
</protein>
<dbReference type="CDD" id="cd13532">
    <property type="entry name" value="PBP2_PDT_like"/>
    <property type="match status" value="1"/>
</dbReference>
<dbReference type="PANTHER" id="PTHR21022:SF19">
    <property type="entry name" value="PREPHENATE DEHYDRATASE-RELATED"/>
    <property type="match status" value="1"/>
</dbReference>
<keyword evidence="9" id="KW-1185">Reference proteome</keyword>
<evidence type="ECO:0000259" key="7">
    <source>
        <dbReference type="PROSITE" id="PS51171"/>
    </source>
</evidence>
<dbReference type="GO" id="GO:0004664">
    <property type="term" value="F:prephenate dehydratase activity"/>
    <property type="evidence" value="ECO:0007669"/>
    <property type="project" value="UniProtKB-EC"/>
</dbReference>
<evidence type="ECO:0000256" key="6">
    <source>
        <dbReference type="ARBA" id="ARBA00023239"/>
    </source>
</evidence>
<accession>A0A167M3M5</accession>
<dbReference type="PIRSF" id="PIRSF001500">
    <property type="entry name" value="Chor_mut_pdt_Ppr"/>
    <property type="match status" value="1"/>
</dbReference>
<sequence>MTGLPCVAFLGPEGTYSHQAAHELFSDAARYAPKHTITDTFEALSSGAQFALLPWENSIHGIVIDAIDLLRHESVGNSIRICGEKTIGVQHCLLVRKGVKLAEVKTVLSHEQALGQCAGYLSKHLSHATRMKVPSTALAAERVSAGEGDDAWCAAIASSMTVALYPGLEVVGTGIQAVQDNFTRFVLLSTSDEVSLRGPPAEQSYPQAVVRFSFPQAAILSLVDILTVFRDGSGCSISRIDRRPSADGGPFDDVYFIVLRGPKPHAGSIPGFNPLSIYLDNVMVRLRIMLNQHASKPVVLGTW</sequence>
<proteinExistence type="predicted"/>
<dbReference type="AlphaFoldDB" id="A0A167M3M5"/>
<keyword evidence="5" id="KW-0584">Phenylalanine biosynthesis</keyword>
<dbReference type="Gene3D" id="3.40.190.10">
    <property type="entry name" value="Periplasmic binding protein-like II"/>
    <property type="match status" value="2"/>
</dbReference>
<feature type="domain" description="Prephenate dehydratase" evidence="7">
    <location>
        <begin position="6"/>
        <end position="190"/>
    </location>
</feature>
<dbReference type="Proteomes" id="UP000076738">
    <property type="component" value="Unassembled WGS sequence"/>
</dbReference>
<evidence type="ECO:0000256" key="3">
    <source>
        <dbReference type="ARBA" id="ARBA00022605"/>
    </source>
</evidence>
<evidence type="ECO:0000313" key="8">
    <source>
        <dbReference type="EMBL" id="KZO96301.1"/>
    </source>
</evidence>
<keyword evidence="6" id="KW-0456">Lyase</keyword>
<dbReference type="InterPro" id="IPR001086">
    <property type="entry name" value="Preph_deHydtase"/>
</dbReference>
<dbReference type="OrthoDB" id="983542at2759"/>
<organism evidence="8 9">
    <name type="scientific">Calocera viscosa (strain TUFC12733)</name>
    <dbReference type="NCBI Taxonomy" id="1330018"/>
    <lineage>
        <taxon>Eukaryota</taxon>
        <taxon>Fungi</taxon>
        <taxon>Dikarya</taxon>
        <taxon>Basidiomycota</taxon>
        <taxon>Agaricomycotina</taxon>
        <taxon>Dacrymycetes</taxon>
        <taxon>Dacrymycetales</taxon>
        <taxon>Dacrymycetaceae</taxon>
        <taxon>Calocera</taxon>
    </lineage>
</organism>
<evidence type="ECO:0000256" key="1">
    <source>
        <dbReference type="ARBA" id="ARBA00004741"/>
    </source>
</evidence>
<dbReference type="EC" id="4.2.1.51" evidence="2"/>
<gene>
    <name evidence="8" type="ORF">CALVIDRAFT_515124</name>
</gene>
<dbReference type="Pfam" id="PF00800">
    <property type="entry name" value="PDT"/>
    <property type="match status" value="1"/>
</dbReference>